<evidence type="ECO:0000313" key="2">
    <source>
        <dbReference type="EMBL" id="KFI54236.1"/>
    </source>
</evidence>
<feature type="transmembrane region" description="Helical" evidence="1">
    <location>
        <begin position="155"/>
        <end position="175"/>
    </location>
</feature>
<dbReference type="AlphaFoldDB" id="A0A087A636"/>
<dbReference type="InterPro" id="IPR006938">
    <property type="entry name" value="DUF624"/>
</dbReference>
<reference evidence="2 3" key="1">
    <citation type="submission" date="2014-03" db="EMBL/GenBank/DDBJ databases">
        <title>Genomics of Bifidobacteria.</title>
        <authorList>
            <person name="Ventura M."/>
            <person name="Milani C."/>
            <person name="Lugli G.A."/>
        </authorList>
    </citation>
    <scope>NUCLEOTIDE SEQUENCE [LARGE SCALE GENOMIC DNA]</scope>
    <source>
        <strain evidence="2 3">DSM 23973</strain>
    </source>
</reference>
<feature type="transmembrane region" description="Helical" evidence="1">
    <location>
        <begin position="12"/>
        <end position="39"/>
    </location>
</feature>
<accession>A0A087A636</accession>
<protein>
    <submittedName>
        <fullName evidence="2">Drug resistance transporter, EmrB/QacA subfamily</fullName>
    </submittedName>
</protein>
<sequence length="223" mass="25963">MHRFARGYEYFCRIILMLMVVQVAFIAHLLLGVVVVGLFPSIAASYATYRTWLLQVDDRSWTITQTWTTFHRAWKAELKRANIFGWPQFLIWLLLVWNYYLLNWNDMGRLGIALSGVSLLVNVLYGLFMMVSWAVYVNFDESPWWVARTSMQMVIARPFCSFMVAVLFVVTVWLYTTWTGLMVALGLSVPIFLTMMAIYSFGRLPGMDVHVLEPMEKDLKKTK</sequence>
<dbReference type="OrthoDB" id="3236392at2"/>
<dbReference type="RefSeq" id="WP_043167325.1">
    <property type="nucleotide sequence ID" value="NZ_JDUV01000025.1"/>
</dbReference>
<evidence type="ECO:0000313" key="3">
    <source>
        <dbReference type="Proteomes" id="UP000029072"/>
    </source>
</evidence>
<dbReference type="eggNOG" id="COG5578">
    <property type="taxonomic scope" value="Bacteria"/>
</dbReference>
<dbReference type="STRING" id="1437609.BCAL_1628"/>
<feature type="transmembrane region" description="Helical" evidence="1">
    <location>
        <begin position="83"/>
        <end position="100"/>
    </location>
</feature>
<name>A0A087A636_9BIFI</name>
<dbReference type="EMBL" id="JGYS01000009">
    <property type="protein sequence ID" value="KFI54236.1"/>
    <property type="molecule type" value="Genomic_DNA"/>
</dbReference>
<gene>
    <name evidence="2" type="ORF">BCAL_1628</name>
</gene>
<feature type="transmembrane region" description="Helical" evidence="1">
    <location>
        <begin position="182"/>
        <end position="202"/>
    </location>
</feature>
<keyword evidence="1" id="KW-0472">Membrane</keyword>
<dbReference type="Pfam" id="PF04854">
    <property type="entry name" value="DUF624"/>
    <property type="match status" value="1"/>
</dbReference>
<comment type="caution">
    <text evidence="2">The sequence shown here is derived from an EMBL/GenBank/DDBJ whole genome shotgun (WGS) entry which is preliminary data.</text>
</comment>
<proteinExistence type="predicted"/>
<keyword evidence="1" id="KW-1133">Transmembrane helix</keyword>
<keyword evidence="1" id="KW-0812">Transmembrane</keyword>
<dbReference type="Proteomes" id="UP000029072">
    <property type="component" value="Unassembled WGS sequence"/>
</dbReference>
<feature type="transmembrane region" description="Helical" evidence="1">
    <location>
        <begin position="112"/>
        <end position="135"/>
    </location>
</feature>
<organism evidence="2 3">
    <name type="scientific">Bifidobacterium callitrichos DSM 23973</name>
    <dbReference type="NCBI Taxonomy" id="1437609"/>
    <lineage>
        <taxon>Bacteria</taxon>
        <taxon>Bacillati</taxon>
        <taxon>Actinomycetota</taxon>
        <taxon>Actinomycetes</taxon>
        <taxon>Bifidobacteriales</taxon>
        <taxon>Bifidobacteriaceae</taxon>
        <taxon>Bifidobacterium</taxon>
    </lineage>
</organism>
<evidence type="ECO:0000256" key="1">
    <source>
        <dbReference type="SAM" id="Phobius"/>
    </source>
</evidence>